<evidence type="ECO:0000259" key="2">
    <source>
        <dbReference type="Pfam" id="PF20155"/>
    </source>
</evidence>
<feature type="domain" description="Tape measure protein N-terminal" evidence="2">
    <location>
        <begin position="86"/>
        <end position="275"/>
    </location>
</feature>
<reference evidence="3 4" key="1">
    <citation type="submission" date="2024-01" db="EMBL/GenBank/DDBJ databases">
        <title>Unpublished Manusciprt.</title>
        <authorList>
            <person name="Duman M."/>
            <person name="Valdes E.G."/>
            <person name="Ajmi N."/>
            <person name="Altun S."/>
            <person name="Saticioglu I.B."/>
        </authorList>
    </citation>
    <scope>NUCLEOTIDE SEQUENCE [LARGE SCALE GENOMIC DNA]</scope>
    <source>
        <strain evidence="3 4">148P</strain>
    </source>
</reference>
<protein>
    <submittedName>
        <fullName evidence="3">Tape measure protein</fullName>
    </submittedName>
</protein>
<sequence length="1133" mass="117754">MASGQTLRSLIVSVSAETGAYQREMARASRMGSNYLRTITEGNQRSVTSWRSQQSAIEAQTSALQSLTAGAGEYARAMAAALAAGSLVTMADAWGSVNARLRMASTSQADFLGNQKAIFDISQKTGTAFAANANMFSRSSASMREFGYSSADALSITEVLATGLQLSGANAEETTSTITQFSQALAAGVLRGEEFNTVNTSADRVIRALAAGMGVQRKALKGMADDGKLTIDKVVPALISQLGVLRDEYKQMPNSVASGFTTLKNAMEAWLGGMNGATGTTTSLSAALTLAAENFDLLAAAAGAAAVAYGAKRSLEVVGALREQVIASRAAAAAEVGRTAAQVDAAATALRVAQADAIAAQRRVAFSTTTAEAALATRALTAAKLAELEATRALTAAQAANTAAASLGARVGAGLLSLLGGPIGLAALVAGTAASFLLFSSNASAANTSAADLRTPISELRKEWEALGNAQRRPILDKLIAEQAAAQREAAELAKQMEEIVRPSVGGYLSGDRFQANQYQRSAAATNFRRSVAGGIDIDRATQSVISSTKPYKEVQAELEGMAGKYQQVIGKAGLLGDQINALNGVMASAADGAQAVSKSLNSIQPPSPAVTTAWEKRIEALVEQTAKLKDPTELGEINRLAAKDNLSQTAEGKALLAKAQAAAAAKDAEEKAKKSREDAATKAKQAATAAAQQAKQLNDSYERTLRSLHEQADVHGQKTELAKVEFDTTKGTLSKLDQAKKTELERAAIAVDHLNTQKSFKDLMGEVQTQENSLLATTRKRYAELERLKKQGGLSTEQYAEATTSISKASIEKAPKFDGLDASVTGASGELIKTAEAEAQLRKWHGRQLQMQSELLAEVLANQESTNEQRLAAEQRYLDRVTEINQTSSKRLASIQDSYRVAVVSTFSELSGQAADMVGKIAGEQSGAYKALFIAQKAFAVASIIMNAQIAAAKAPAELTVLGGIPVGAALLAAGYANAGMVAGMALAGFSEGGYTGPGGKLEPKGVVHGGEVVIRKEVVDQPGMKDYLVGLNRTGLRGYATGGFVGGVSGTPPVTVPSVSSDGAVGGAPQINININSDGTGGSVETTAGYEAMGQALLATVREEMPKVARGVIIREKGQNGLLDPSNRRNG</sequence>
<dbReference type="NCBIfam" id="TIGR02675">
    <property type="entry name" value="tape_meas_nterm"/>
    <property type="match status" value="1"/>
</dbReference>
<evidence type="ECO:0000256" key="1">
    <source>
        <dbReference type="SAM" id="Coils"/>
    </source>
</evidence>
<keyword evidence="1" id="KW-0175">Coiled coil</keyword>
<accession>A0ABU7HQ60</accession>
<gene>
    <name evidence="3" type="ORF">V0R50_10560</name>
</gene>
<organism evidence="3 4">
    <name type="scientific">Pseudomonas ulcerans</name>
    <dbReference type="NCBI Taxonomy" id="3115852"/>
    <lineage>
        <taxon>Bacteria</taxon>
        <taxon>Pseudomonadati</taxon>
        <taxon>Pseudomonadota</taxon>
        <taxon>Gammaproteobacteria</taxon>
        <taxon>Pseudomonadales</taxon>
        <taxon>Pseudomonadaceae</taxon>
        <taxon>Pseudomonas</taxon>
    </lineage>
</organism>
<keyword evidence="4" id="KW-1185">Reference proteome</keyword>
<name>A0ABU7HQ60_9PSED</name>
<dbReference type="Proteomes" id="UP001335100">
    <property type="component" value="Unassembled WGS sequence"/>
</dbReference>
<dbReference type="EMBL" id="JAZDQJ010000009">
    <property type="protein sequence ID" value="MEE1933662.1"/>
    <property type="molecule type" value="Genomic_DNA"/>
</dbReference>
<comment type="caution">
    <text evidence="3">The sequence shown here is derived from an EMBL/GenBank/DDBJ whole genome shotgun (WGS) entry which is preliminary data.</text>
</comment>
<dbReference type="RefSeq" id="WP_330074490.1">
    <property type="nucleotide sequence ID" value="NZ_JAZDQJ010000009.1"/>
</dbReference>
<dbReference type="Pfam" id="PF20155">
    <property type="entry name" value="TMP_3"/>
    <property type="match status" value="1"/>
</dbReference>
<evidence type="ECO:0000313" key="3">
    <source>
        <dbReference type="EMBL" id="MEE1933662.1"/>
    </source>
</evidence>
<evidence type="ECO:0000313" key="4">
    <source>
        <dbReference type="Proteomes" id="UP001335100"/>
    </source>
</evidence>
<proteinExistence type="predicted"/>
<feature type="coiled-coil region" evidence="1">
    <location>
        <begin position="659"/>
        <end position="712"/>
    </location>
</feature>
<dbReference type="InterPro" id="IPR013491">
    <property type="entry name" value="Tape_meas_N"/>
</dbReference>